<dbReference type="SUPFAM" id="SSF53850">
    <property type="entry name" value="Periplasmic binding protein-like II"/>
    <property type="match status" value="1"/>
</dbReference>
<dbReference type="GO" id="GO:0009166">
    <property type="term" value="P:nucleotide catabolic process"/>
    <property type="evidence" value="ECO:0007669"/>
    <property type="project" value="InterPro"/>
</dbReference>
<dbReference type="InterPro" id="IPR036907">
    <property type="entry name" value="5'-Nucleotdase_C_sf"/>
</dbReference>
<protein>
    <submittedName>
        <fullName evidence="3">3-beta hydroxysteroid dehydrogenase</fullName>
    </submittedName>
</protein>
<dbReference type="InterPro" id="IPR008334">
    <property type="entry name" value="5'-Nucleotdase_C"/>
</dbReference>
<dbReference type="InterPro" id="IPR006059">
    <property type="entry name" value="SBP"/>
</dbReference>
<dbReference type="Gene3D" id="3.40.190.10">
    <property type="entry name" value="Periplasmic binding protein-like II"/>
    <property type="match status" value="2"/>
</dbReference>
<evidence type="ECO:0000313" key="4">
    <source>
        <dbReference type="Proteomes" id="UP000218387"/>
    </source>
</evidence>
<dbReference type="PANTHER" id="PTHR11575:SF24">
    <property type="entry name" value="5'-NUCLEOTIDASE"/>
    <property type="match status" value="1"/>
</dbReference>
<accession>A0A4P9CC96</accession>
<dbReference type="Gene3D" id="3.90.780.10">
    <property type="entry name" value="5'-Nucleotidase, C-terminal domain"/>
    <property type="match status" value="1"/>
</dbReference>
<dbReference type="PANTHER" id="PTHR11575">
    <property type="entry name" value="5'-NUCLEOTIDASE-RELATED"/>
    <property type="match status" value="1"/>
</dbReference>
<evidence type="ECO:0000259" key="2">
    <source>
        <dbReference type="Pfam" id="PF02872"/>
    </source>
</evidence>
<organism evidence="3 4">
    <name type="scientific">Eubacterium maltosivorans</name>
    <dbReference type="NCBI Taxonomy" id="2041044"/>
    <lineage>
        <taxon>Bacteria</taxon>
        <taxon>Bacillati</taxon>
        <taxon>Bacillota</taxon>
        <taxon>Clostridia</taxon>
        <taxon>Eubacteriales</taxon>
        <taxon>Eubacteriaceae</taxon>
        <taxon>Eubacterium</taxon>
    </lineage>
</organism>
<dbReference type="AlphaFoldDB" id="A0A4P9CC96"/>
<dbReference type="Proteomes" id="UP000218387">
    <property type="component" value="Chromosome"/>
</dbReference>
<feature type="chain" id="PRO_5039356890" evidence="1">
    <location>
        <begin position="27"/>
        <end position="659"/>
    </location>
</feature>
<evidence type="ECO:0000256" key="1">
    <source>
        <dbReference type="SAM" id="SignalP"/>
    </source>
</evidence>
<feature type="domain" description="5'-Nucleotidase C-terminal" evidence="2">
    <location>
        <begin position="451"/>
        <end position="593"/>
    </location>
</feature>
<dbReference type="InterPro" id="IPR006179">
    <property type="entry name" value="5_nucleotidase/apyrase"/>
</dbReference>
<gene>
    <name evidence="3" type="ORF">CPZ25_014430</name>
</gene>
<evidence type="ECO:0000313" key="3">
    <source>
        <dbReference type="EMBL" id="QCT72475.1"/>
    </source>
</evidence>
<keyword evidence="4" id="KW-1185">Reference proteome</keyword>
<dbReference type="Pfam" id="PF02872">
    <property type="entry name" value="5_nucleotid_C"/>
    <property type="match status" value="1"/>
</dbReference>
<dbReference type="SUPFAM" id="SSF55816">
    <property type="entry name" value="5'-nucleotidase (syn. UDP-sugar hydrolase), C-terminal domain"/>
    <property type="match status" value="1"/>
</dbReference>
<reference evidence="3 4" key="1">
    <citation type="submission" date="2018-05" db="EMBL/GenBank/DDBJ databases">
        <title>Genome comparison of Eubacterium sp.</title>
        <authorList>
            <person name="Feng Y."/>
            <person name="Sanchez-Andrea I."/>
            <person name="Stams A.J.M."/>
            <person name="De Vos W.M."/>
        </authorList>
    </citation>
    <scope>NUCLEOTIDE SEQUENCE [LARGE SCALE GENOMIC DNA]</scope>
    <source>
        <strain evidence="3 4">YI</strain>
    </source>
</reference>
<dbReference type="GO" id="GO:0016787">
    <property type="term" value="F:hydrolase activity"/>
    <property type="evidence" value="ECO:0007669"/>
    <property type="project" value="InterPro"/>
</dbReference>
<proteinExistence type="predicted"/>
<dbReference type="EMBL" id="CP029487">
    <property type="protein sequence ID" value="QCT72475.1"/>
    <property type="molecule type" value="Genomic_DNA"/>
</dbReference>
<name>A0A4P9CC96_EUBML</name>
<sequence length="659" mass="71846">MWGGFNAMWKKFIGLGMILAVMFSSAGCNLSPTSSQQPEKKQIEISMMYPMELKNFEALVEKEYPDIDLQVEMTTTATMNGDSERRLRKGHGTDLVVTTLPTSGVKDYVMDLSAEAFATAYQGSVASPVMIEGHTCYLPLPGQYAGYILNKTLVEQLGMEIPDTNSAMTDIFKAGKEQGKGIGEDGAMFGLATVSPASVGAYMIGTQVPDFLGTADGIKWMSEFDSGTAAFSGVWDNSLDLLAAWTEQGYLNAGTLSLKSKNTMPIESRLLDGTLMLSHGNVQMLTKLNSQSQQYEYVMLPYLSDQGNTSWVTSEPDGYIAINDALSNEGSKDKRDACVRILELLSTPEGQQAWMQDTEAPHSYLSDFKESLETVPQGIADCVKTGYIYDLQLSSDVVQYFGKNMTSVLDQKMKMDEALSAVDDYCRNGSAQVEYDQSFIGTMAEDLLYENYNTRREETAIGNLIADAVKEYTGADIAVVNGGGIRASLYKGDVLGEDLDAVCPYDNKIILVETKGETIVSMLENGISQTVRDASVPAGRFLQVSGLNYTYQPKDEEQPSKLVSVTLADGSELDKSAEYTLAVTNYMAGSVGYIDNNGDGYTMLNLYSDTTPKAENVKLVKETDATYSDAIKQYFQNHGDAPIQSKLEGRITVVGAGNE</sequence>
<keyword evidence="1" id="KW-0732">Signal</keyword>
<feature type="signal peptide" evidence="1">
    <location>
        <begin position="1"/>
        <end position="26"/>
    </location>
</feature>
<dbReference type="Pfam" id="PF13416">
    <property type="entry name" value="SBP_bac_8"/>
    <property type="match status" value="1"/>
</dbReference>
<dbReference type="KEGG" id="emt:CPZ25_014430"/>